<organism evidence="13 14">
    <name type="scientific">Planomonospora parontospora</name>
    <dbReference type="NCBI Taxonomy" id="58119"/>
    <lineage>
        <taxon>Bacteria</taxon>
        <taxon>Bacillati</taxon>
        <taxon>Actinomycetota</taxon>
        <taxon>Actinomycetes</taxon>
        <taxon>Streptosporangiales</taxon>
        <taxon>Streptosporangiaceae</taxon>
        <taxon>Planomonospora</taxon>
    </lineage>
</organism>
<dbReference type="Gene3D" id="3.30.565.10">
    <property type="entry name" value="Histidine kinase-like ATPase, C-terminal domain"/>
    <property type="match status" value="1"/>
</dbReference>
<evidence type="ECO:0000259" key="11">
    <source>
        <dbReference type="Pfam" id="PF02518"/>
    </source>
</evidence>
<feature type="transmembrane region" description="Helical" evidence="10">
    <location>
        <begin position="60"/>
        <end position="81"/>
    </location>
</feature>
<feature type="transmembrane region" description="Helical" evidence="10">
    <location>
        <begin position="128"/>
        <end position="149"/>
    </location>
</feature>
<evidence type="ECO:0000313" key="14">
    <source>
        <dbReference type="Proteomes" id="UP000627984"/>
    </source>
</evidence>
<evidence type="ECO:0000259" key="12">
    <source>
        <dbReference type="Pfam" id="PF07730"/>
    </source>
</evidence>
<gene>
    <name evidence="13" type="ORF">GCM10010126_16220</name>
</gene>
<reference evidence="13" key="2">
    <citation type="submission" date="2022-09" db="EMBL/GenBank/DDBJ databases">
        <authorList>
            <person name="Sun Q."/>
            <person name="Ohkuma M."/>
        </authorList>
    </citation>
    <scope>NUCLEOTIDE SEQUENCE</scope>
    <source>
        <strain evidence="13">JCM 3093</strain>
    </source>
</reference>
<evidence type="ECO:0000256" key="1">
    <source>
        <dbReference type="ARBA" id="ARBA00000085"/>
    </source>
</evidence>
<dbReference type="GO" id="GO:0046983">
    <property type="term" value="F:protein dimerization activity"/>
    <property type="evidence" value="ECO:0007669"/>
    <property type="project" value="InterPro"/>
</dbReference>
<name>A0AA37BDX7_9ACTN</name>
<dbReference type="PANTHER" id="PTHR24421">
    <property type="entry name" value="NITRATE/NITRITE SENSOR PROTEIN NARX-RELATED"/>
    <property type="match status" value="1"/>
</dbReference>
<evidence type="ECO:0000256" key="9">
    <source>
        <dbReference type="SAM" id="MobiDB-lite"/>
    </source>
</evidence>
<evidence type="ECO:0000256" key="7">
    <source>
        <dbReference type="ARBA" id="ARBA00022840"/>
    </source>
</evidence>
<dbReference type="GO" id="GO:0016020">
    <property type="term" value="C:membrane"/>
    <property type="evidence" value="ECO:0007669"/>
    <property type="project" value="InterPro"/>
</dbReference>
<proteinExistence type="predicted"/>
<comment type="caution">
    <text evidence="13">The sequence shown here is derived from an EMBL/GenBank/DDBJ whole genome shotgun (WGS) entry which is preliminary data.</text>
</comment>
<keyword evidence="7" id="KW-0067">ATP-binding</keyword>
<keyword evidence="5" id="KW-0547">Nucleotide-binding</keyword>
<keyword evidence="10" id="KW-1133">Transmembrane helix</keyword>
<feature type="domain" description="Signal transduction histidine kinase subgroup 3 dimerisation and phosphoacceptor" evidence="12">
    <location>
        <begin position="174"/>
        <end position="239"/>
    </location>
</feature>
<dbReference type="PANTHER" id="PTHR24421:SF10">
    <property type="entry name" value="NITRATE_NITRITE SENSOR PROTEIN NARQ"/>
    <property type="match status" value="1"/>
</dbReference>
<accession>A0AA37BDX7</accession>
<keyword evidence="8" id="KW-0902">Two-component regulatory system</keyword>
<evidence type="ECO:0000256" key="3">
    <source>
        <dbReference type="ARBA" id="ARBA00022553"/>
    </source>
</evidence>
<comment type="catalytic activity">
    <reaction evidence="1">
        <text>ATP + protein L-histidine = ADP + protein N-phospho-L-histidine.</text>
        <dbReference type="EC" id="2.7.13.3"/>
    </reaction>
</comment>
<keyword evidence="3" id="KW-0597">Phosphoprotein</keyword>
<dbReference type="Pfam" id="PF02518">
    <property type="entry name" value="HATPase_c"/>
    <property type="match status" value="1"/>
</dbReference>
<dbReference type="InterPro" id="IPR036890">
    <property type="entry name" value="HATPase_C_sf"/>
</dbReference>
<keyword evidence="4" id="KW-0808">Transferase</keyword>
<evidence type="ECO:0000256" key="5">
    <source>
        <dbReference type="ARBA" id="ARBA00022741"/>
    </source>
</evidence>
<dbReference type="GO" id="GO:0005524">
    <property type="term" value="F:ATP binding"/>
    <property type="evidence" value="ECO:0007669"/>
    <property type="project" value="UniProtKB-KW"/>
</dbReference>
<dbReference type="Pfam" id="PF07730">
    <property type="entry name" value="HisKA_3"/>
    <property type="match status" value="1"/>
</dbReference>
<dbReference type="EMBL" id="BMQD01000004">
    <property type="protein sequence ID" value="GGK57441.1"/>
    <property type="molecule type" value="Genomic_DNA"/>
</dbReference>
<evidence type="ECO:0000256" key="2">
    <source>
        <dbReference type="ARBA" id="ARBA00012438"/>
    </source>
</evidence>
<dbReference type="EC" id="2.7.13.3" evidence="2"/>
<keyword evidence="6 13" id="KW-0418">Kinase</keyword>
<reference evidence="13" key="1">
    <citation type="journal article" date="2014" name="Int. J. Syst. Evol. Microbiol.">
        <title>Complete genome sequence of Corynebacterium casei LMG S-19264T (=DSM 44701T), isolated from a smear-ripened cheese.</title>
        <authorList>
            <consortium name="US DOE Joint Genome Institute (JGI-PGF)"/>
            <person name="Walter F."/>
            <person name="Albersmeier A."/>
            <person name="Kalinowski J."/>
            <person name="Ruckert C."/>
        </authorList>
    </citation>
    <scope>NUCLEOTIDE SEQUENCE</scope>
    <source>
        <strain evidence="13">JCM 3093</strain>
    </source>
</reference>
<dbReference type="Proteomes" id="UP000627984">
    <property type="component" value="Unassembled WGS sequence"/>
</dbReference>
<evidence type="ECO:0000256" key="4">
    <source>
        <dbReference type="ARBA" id="ARBA00022679"/>
    </source>
</evidence>
<feature type="compositionally biased region" description="Low complexity" evidence="9">
    <location>
        <begin position="325"/>
        <end position="334"/>
    </location>
</feature>
<evidence type="ECO:0000256" key="6">
    <source>
        <dbReference type="ARBA" id="ARBA00022777"/>
    </source>
</evidence>
<feature type="region of interest" description="Disordered" evidence="9">
    <location>
        <begin position="323"/>
        <end position="358"/>
    </location>
</feature>
<evidence type="ECO:0000313" key="13">
    <source>
        <dbReference type="EMBL" id="GGK57441.1"/>
    </source>
</evidence>
<feature type="domain" description="Histidine kinase/HSP90-like ATPase" evidence="11">
    <location>
        <begin position="279"/>
        <end position="386"/>
    </location>
</feature>
<keyword evidence="10" id="KW-0472">Membrane</keyword>
<dbReference type="SUPFAM" id="SSF55874">
    <property type="entry name" value="ATPase domain of HSP90 chaperone/DNA topoisomerase II/histidine kinase"/>
    <property type="match status" value="1"/>
</dbReference>
<feature type="region of interest" description="Disordered" evidence="9">
    <location>
        <begin position="379"/>
        <end position="407"/>
    </location>
</feature>
<dbReference type="InterPro" id="IPR050482">
    <property type="entry name" value="Sensor_HK_TwoCompSys"/>
</dbReference>
<feature type="transmembrane region" description="Helical" evidence="10">
    <location>
        <begin position="102"/>
        <end position="122"/>
    </location>
</feature>
<protein>
    <recommendedName>
        <fullName evidence="2">histidine kinase</fullName>
        <ecNumber evidence="2">2.7.13.3</ecNumber>
    </recommendedName>
</protein>
<sequence length="407" mass="43609">MRSRPRWTDRMLPLIVGAVQVATNHAAQGNQPERLPADPLGVVLLLIGPLALFWRRRNPVLALTVTVTAMIVFVARGHAYGPIFFSPAIALHQALVLGHRRAAWTAAAAAYAFFLVHTTWLAPVPSTGLWHSLAMAAVMGVLLATGEFARARRERKAERERTAREETRRQVSEERLTMAQELHDVLAHNISLIHVQASTALHLIDDHPEQARTALTTIKQASKDVLTEMRSVIGVLRDDAPRSPTAGLDRLDELVERSGLDVTAETSGSIRPLPPGVERAGYRIVQESLTNARRHAPGSSVTVLLEYGARELLIRVTDSGARVTAAGPDGRPAGAPGGGPDADPGERLGGGNGIPGMRERAAALGGTLTAGPFERGFRVEARLPVPERPGDARAGRDATASVPGRTP</sequence>
<evidence type="ECO:0000256" key="8">
    <source>
        <dbReference type="ARBA" id="ARBA00023012"/>
    </source>
</evidence>
<dbReference type="CDD" id="cd16917">
    <property type="entry name" value="HATPase_UhpB-NarQ-NarX-like"/>
    <property type="match status" value="1"/>
</dbReference>
<dbReference type="InterPro" id="IPR011712">
    <property type="entry name" value="Sig_transdc_His_kin_sub3_dim/P"/>
</dbReference>
<keyword evidence="10" id="KW-0812">Transmembrane</keyword>
<dbReference type="GO" id="GO:0000155">
    <property type="term" value="F:phosphorelay sensor kinase activity"/>
    <property type="evidence" value="ECO:0007669"/>
    <property type="project" value="InterPro"/>
</dbReference>
<dbReference type="InterPro" id="IPR003594">
    <property type="entry name" value="HATPase_dom"/>
</dbReference>
<dbReference type="Gene3D" id="1.20.5.1930">
    <property type="match status" value="1"/>
</dbReference>
<dbReference type="RefSeq" id="WP_191894183.1">
    <property type="nucleotide sequence ID" value="NZ_BMQD01000004.1"/>
</dbReference>
<evidence type="ECO:0000256" key="10">
    <source>
        <dbReference type="SAM" id="Phobius"/>
    </source>
</evidence>
<dbReference type="AlphaFoldDB" id="A0AA37BDX7"/>